<keyword evidence="2" id="KW-1003">Cell membrane</keyword>
<dbReference type="InterPro" id="IPR036938">
    <property type="entry name" value="PAP2/HPO_sf"/>
</dbReference>
<keyword evidence="4" id="KW-0378">Hydrolase</keyword>
<organism evidence="9 10">
    <name type="scientific">Microbacterium galbinum</name>
    <dbReference type="NCBI Taxonomy" id="2851646"/>
    <lineage>
        <taxon>Bacteria</taxon>
        <taxon>Bacillati</taxon>
        <taxon>Actinomycetota</taxon>
        <taxon>Actinomycetes</taxon>
        <taxon>Micrococcales</taxon>
        <taxon>Microbacteriaceae</taxon>
        <taxon>Microbacterium</taxon>
    </lineage>
</organism>
<dbReference type="Proteomes" id="UP000831963">
    <property type="component" value="Chromosome"/>
</dbReference>
<evidence type="ECO:0000256" key="1">
    <source>
        <dbReference type="ARBA" id="ARBA00004651"/>
    </source>
</evidence>
<accession>A0ABY4IXC0</accession>
<evidence type="ECO:0000256" key="2">
    <source>
        <dbReference type="ARBA" id="ARBA00022475"/>
    </source>
</evidence>
<keyword evidence="6 7" id="KW-0472">Membrane</keyword>
<dbReference type="InterPro" id="IPR000326">
    <property type="entry name" value="PAP2/HPO"/>
</dbReference>
<feature type="domain" description="Phosphatidic acid phosphatase type 2/haloperoxidase" evidence="8">
    <location>
        <begin position="82"/>
        <end position="186"/>
    </location>
</feature>
<proteinExistence type="predicted"/>
<sequence length="217" mass="23009">MLVWSGVGCVALTFALGALITLGVAHPFVVDAWWNDVVVSFRSEGLVAFAHALDTVGGGWVAVYLVPLVVIISFLLARRWRSGVFAALAFLASAGAVQLLKHLFGRARPEDMLVLSDYGSFPSGHTANAATLAFVFAVLFPNVWIRIAGALWIALMALSRTFLSVHWATDTIGGALLGAGVVLLLAAWLLPWVRRPGAAEPPADSLDDAPLTDAPTH</sequence>
<feature type="transmembrane region" description="Helical" evidence="7">
    <location>
        <begin position="56"/>
        <end position="77"/>
    </location>
</feature>
<dbReference type="Pfam" id="PF01569">
    <property type="entry name" value="PAP2"/>
    <property type="match status" value="1"/>
</dbReference>
<dbReference type="EMBL" id="CP078077">
    <property type="protein sequence ID" value="UPL16063.1"/>
    <property type="molecule type" value="Genomic_DNA"/>
</dbReference>
<dbReference type="SMART" id="SM00014">
    <property type="entry name" value="acidPPc"/>
    <property type="match status" value="1"/>
</dbReference>
<gene>
    <name evidence="9" type="ORF">KV396_02410</name>
</gene>
<evidence type="ECO:0000259" key="8">
    <source>
        <dbReference type="SMART" id="SM00014"/>
    </source>
</evidence>
<evidence type="ECO:0000256" key="3">
    <source>
        <dbReference type="ARBA" id="ARBA00022692"/>
    </source>
</evidence>
<evidence type="ECO:0000256" key="5">
    <source>
        <dbReference type="ARBA" id="ARBA00022989"/>
    </source>
</evidence>
<dbReference type="PANTHER" id="PTHR14969">
    <property type="entry name" value="SPHINGOSINE-1-PHOSPHATE PHOSPHOHYDROLASE"/>
    <property type="match status" value="1"/>
</dbReference>
<protein>
    <submittedName>
        <fullName evidence="9">Phosphatase PAP2 family protein</fullName>
    </submittedName>
</protein>
<dbReference type="Gene3D" id="1.20.144.10">
    <property type="entry name" value="Phosphatidic acid phosphatase type 2/haloperoxidase"/>
    <property type="match status" value="2"/>
</dbReference>
<keyword evidence="5 7" id="KW-1133">Transmembrane helix</keyword>
<evidence type="ECO:0000313" key="9">
    <source>
        <dbReference type="EMBL" id="UPL16063.1"/>
    </source>
</evidence>
<evidence type="ECO:0000256" key="4">
    <source>
        <dbReference type="ARBA" id="ARBA00022801"/>
    </source>
</evidence>
<feature type="transmembrane region" description="Helical" evidence="7">
    <location>
        <begin position="175"/>
        <end position="193"/>
    </location>
</feature>
<dbReference type="PANTHER" id="PTHR14969:SF62">
    <property type="entry name" value="DECAPRENYLPHOSPHORYL-5-PHOSPHORIBOSE PHOSPHATASE RV3807C-RELATED"/>
    <property type="match status" value="1"/>
</dbReference>
<keyword evidence="10" id="KW-1185">Reference proteome</keyword>
<evidence type="ECO:0000313" key="10">
    <source>
        <dbReference type="Proteomes" id="UP000831963"/>
    </source>
</evidence>
<evidence type="ECO:0000256" key="6">
    <source>
        <dbReference type="ARBA" id="ARBA00023136"/>
    </source>
</evidence>
<comment type="subcellular location">
    <subcellularLocation>
        <location evidence="1">Cell membrane</location>
        <topology evidence="1">Multi-pass membrane protein</topology>
    </subcellularLocation>
</comment>
<dbReference type="SUPFAM" id="SSF48317">
    <property type="entry name" value="Acid phosphatase/Vanadium-dependent haloperoxidase"/>
    <property type="match status" value="1"/>
</dbReference>
<evidence type="ECO:0000256" key="7">
    <source>
        <dbReference type="SAM" id="Phobius"/>
    </source>
</evidence>
<name>A0ABY4IXC0_9MICO</name>
<reference evidence="9 10" key="1">
    <citation type="submission" date="2021-06" db="EMBL/GenBank/DDBJ databases">
        <title>Genome-based taxonomic framework of Microbacterium strains isolated from marine environment, the description of four new species and reclassification of four preexisting species.</title>
        <authorList>
            <person name="Lee S.D."/>
            <person name="Kim S.-M."/>
            <person name="Byeon Y.-S."/>
            <person name="Yang H.L."/>
            <person name="Kim I.S."/>
        </authorList>
    </citation>
    <scope>NUCLEOTIDE SEQUENCE [LARGE SCALE GENOMIC DNA]</scope>
    <source>
        <strain evidence="9 10">SSW1-36</strain>
    </source>
</reference>
<keyword evidence="3 7" id="KW-0812">Transmembrane</keyword>